<dbReference type="GO" id="GO:0046872">
    <property type="term" value="F:metal ion binding"/>
    <property type="evidence" value="ECO:0007669"/>
    <property type="project" value="InterPro"/>
</dbReference>
<dbReference type="SUPFAM" id="SSF109854">
    <property type="entry name" value="DinB/YfiT-like putative metalloenzymes"/>
    <property type="match status" value="1"/>
</dbReference>
<dbReference type="Gene3D" id="1.20.120.450">
    <property type="entry name" value="dinb family like domain"/>
    <property type="match status" value="1"/>
</dbReference>
<gene>
    <name evidence="3" type="ORF">GCM10010503_59840</name>
</gene>
<protein>
    <recommendedName>
        <fullName evidence="2">Mycothiol-dependent maleylpyruvate isomerase metal-binding domain-containing protein</fullName>
    </recommendedName>
</protein>
<dbReference type="InterPro" id="IPR017520">
    <property type="entry name" value="CHP03086"/>
</dbReference>
<dbReference type="RefSeq" id="WP_190018511.1">
    <property type="nucleotide sequence ID" value="NZ_BMUE01000017.1"/>
</dbReference>
<dbReference type="Proteomes" id="UP000620224">
    <property type="component" value="Unassembled WGS sequence"/>
</dbReference>
<evidence type="ECO:0000259" key="2">
    <source>
        <dbReference type="Pfam" id="PF11716"/>
    </source>
</evidence>
<dbReference type="InterPro" id="IPR017517">
    <property type="entry name" value="Maleyloyr_isom"/>
</dbReference>
<evidence type="ECO:0000313" key="4">
    <source>
        <dbReference type="Proteomes" id="UP000620224"/>
    </source>
</evidence>
<dbReference type="NCBIfam" id="TIGR03086">
    <property type="entry name" value="TIGR03086 family metal-binding protein"/>
    <property type="match status" value="1"/>
</dbReference>
<sequence>MTTTGTTETTTAATTGTTTAGPGDPRPVYARAARQAAALIGTVRPGQLDRPTPCAEFDVRALLSHIVGGTRRIAVVGEGGDGLAVEPVAEGVADDGWAAAYDEVRVRVLKAWESDERMTTPVRVPWGEVPGRAALCGYVMEIVTHTWDLAEALGRPYALDPELAEFALATARQVLPDSRPRDEETPFADRHEAPEGAGAYERLAAWLGRTPLVRD</sequence>
<accession>A0A918MTS2</accession>
<feature type="region of interest" description="Disordered" evidence="1">
    <location>
        <begin position="1"/>
        <end position="26"/>
    </location>
</feature>
<dbReference type="AlphaFoldDB" id="A0A918MTS2"/>
<name>A0A918MTS2_9ACTN</name>
<reference evidence="3" key="1">
    <citation type="journal article" date="2014" name="Int. J. Syst. Evol. Microbiol.">
        <title>Complete genome sequence of Corynebacterium casei LMG S-19264T (=DSM 44701T), isolated from a smear-ripened cheese.</title>
        <authorList>
            <consortium name="US DOE Joint Genome Institute (JGI-PGF)"/>
            <person name="Walter F."/>
            <person name="Albersmeier A."/>
            <person name="Kalinowski J."/>
            <person name="Ruckert C."/>
        </authorList>
    </citation>
    <scope>NUCLEOTIDE SEQUENCE</scope>
    <source>
        <strain evidence="3">JCM 4490</strain>
    </source>
</reference>
<feature type="domain" description="Mycothiol-dependent maleylpyruvate isomerase metal-binding" evidence="2">
    <location>
        <begin position="30"/>
        <end position="150"/>
    </location>
</feature>
<feature type="compositionally biased region" description="Low complexity" evidence="1">
    <location>
        <begin position="1"/>
        <end position="21"/>
    </location>
</feature>
<reference evidence="3" key="2">
    <citation type="submission" date="2020-09" db="EMBL/GenBank/DDBJ databases">
        <authorList>
            <person name="Sun Q."/>
            <person name="Ohkuma M."/>
        </authorList>
    </citation>
    <scope>NUCLEOTIDE SEQUENCE</scope>
    <source>
        <strain evidence="3">JCM 4490</strain>
    </source>
</reference>
<dbReference type="NCBIfam" id="TIGR03083">
    <property type="entry name" value="maleylpyruvate isomerase family mycothiol-dependent enzyme"/>
    <property type="match status" value="1"/>
</dbReference>
<feature type="compositionally biased region" description="Basic and acidic residues" evidence="1">
    <location>
        <begin position="178"/>
        <end position="194"/>
    </location>
</feature>
<feature type="region of interest" description="Disordered" evidence="1">
    <location>
        <begin position="174"/>
        <end position="196"/>
    </location>
</feature>
<comment type="caution">
    <text evidence="3">The sequence shown here is derived from an EMBL/GenBank/DDBJ whole genome shotgun (WGS) entry which is preliminary data.</text>
</comment>
<dbReference type="Pfam" id="PF11716">
    <property type="entry name" value="MDMPI_N"/>
    <property type="match status" value="1"/>
</dbReference>
<evidence type="ECO:0000313" key="3">
    <source>
        <dbReference type="EMBL" id="GGW74320.1"/>
    </source>
</evidence>
<keyword evidence="4" id="KW-1185">Reference proteome</keyword>
<proteinExistence type="predicted"/>
<dbReference type="InterPro" id="IPR034660">
    <property type="entry name" value="DinB/YfiT-like"/>
</dbReference>
<dbReference type="InterPro" id="IPR024344">
    <property type="entry name" value="MDMPI_metal-binding"/>
</dbReference>
<evidence type="ECO:0000256" key="1">
    <source>
        <dbReference type="SAM" id="MobiDB-lite"/>
    </source>
</evidence>
<organism evidence="3 4">
    <name type="scientific">Streptomyces lucensis JCM 4490</name>
    <dbReference type="NCBI Taxonomy" id="1306176"/>
    <lineage>
        <taxon>Bacteria</taxon>
        <taxon>Bacillati</taxon>
        <taxon>Actinomycetota</taxon>
        <taxon>Actinomycetes</taxon>
        <taxon>Kitasatosporales</taxon>
        <taxon>Streptomycetaceae</taxon>
        <taxon>Streptomyces</taxon>
    </lineage>
</organism>
<dbReference type="EMBL" id="BMUE01000017">
    <property type="protein sequence ID" value="GGW74320.1"/>
    <property type="molecule type" value="Genomic_DNA"/>
</dbReference>